<dbReference type="Gene3D" id="1.20.5.170">
    <property type="match status" value="1"/>
</dbReference>
<dbReference type="RefSeq" id="XP_070323510.1">
    <property type="nucleotide sequence ID" value="XM_070467409.1"/>
</dbReference>
<evidence type="ECO:0000256" key="4">
    <source>
        <dbReference type="ARBA" id="ARBA00022692"/>
    </source>
</evidence>
<keyword evidence="19" id="KW-1185">Reference proteome</keyword>
<dbReference type="PANTHER" id="PTHR45996:SF2">
    <property type="entry name" value="CYCLIC AMP-RESPONSIVE ELEMENT-BINDING PROTEIN 3-LIKE PROTEIN 4"/>
    <property type="match status" value="1"/>
</dbReference>
<feature type="region of interest" description="Disordered" evidence="17">
    <location>
        <begin position="105"/>
        <end position="133"/>
    </location>
</feature>
<evidence type="ECO:0000313" key="20">
    <source>
        <dbReference type="RefSeq" id="XP_070323510.1"/>
    </source>
</evidence>
<evidence type="ECO:0000256" key="2">
    <source>
        <dbReference type="ARBA" id="ARBA00009050"/>
    </source>
</evidence>
<dbReference type="InterPro" id="IPR051381">
    <property type="entry name" value="CREB_ATF_subfamily"/>
</dbReference>
<feature type="domain" description="BZIP" evidence="18">
    <location>
        <begin position="239"/>
        <end position="302"/>
    </location>
</feature>
<evidence type="ECO:0000256" key="7">
    <source>
        <dbReference type="ARBA" id="ARBA00022989"/>
    </source>
</evidence>
<evidence type="ECO:0000256" key="5">
    <source>
        <dbReference type="ARBA" id="ARBA00022824"/>
    </source>
</evidence>
<keyword evidence="13" id="KW-0325">Glycoprotein</keyword>
<keyword evidence="11" id="KW-0010">Activator</keyword>
<proteinExistence type="inferred from homology"/>
<evidence type="ECO:0000256" key="13">
    <source>
        <dbReference type="ARBA" id="ARBA00023180"/>
    </source>
</evidence>
<protein>
    <recommendedName>
        <fullName evidence="3">Cyclic AMP-responsive element-binding protein 3-like protein 4</fullName>
    </recommendedName>
</protein>
<dbReference type="SMART" id="SM00338">
    <property type="entry name" value="BRLZ"/>
    <property type="match status" value="1"/>
</dbReference>
<dbReference type="PROSITE" id="PS50217">
    <property type="entry name" value="BZIP"/>
    <property type="match status" value="1"/>
</dbReference>
<comment type="similarity">
    <text evidence="2">Belongs to the bZIP family. ATF subfamily.</text>
</comment>
<organism evidence="19 20">
    <name type="scientific">Odocoileus virginianus</name>
    <name type="common">White-tailed deer</name>
    <dbReference type="NCBI Taxonomy" id="9874"/>
    <lineage>
        <taxon>Eukaryota</taxon>
        <taxon>Metazoa</taxon>
        <taxon>Chordata</taxon>
        <taxon>Craniata</taxon>
        <taxon>Vertebrata</taxon>
        <taxon>Euteleostomi</taxon>
        <taxon>Mammalia</taxon>
        <taxon>Eutheria</taxon>
        <taxon>Laurasiatheria</taxon>
        <taxon>Artiodactyla</taxon>
        <taxon>Ruminantia</taxon>
        <taxon>Pecora</taxon>
        <taxon>Cervidae</taxon>
        <taxon>Odocoileinae</taxon>
        <taxon>Odocoileus</taxon>
    </lineage>
</organism>
<keyword evidence="9" id="KW-0238">DNA-binding</keyword>
<dbReference type="Pfam" id="PF00170">
    <property type="entry name" value="bZIP_1"/>
    <property type="match status" value="1"/>
</dbReference>
<evidence type="ECO:0000256" key="15">
    <source>
        <dbReference type="ARBA" id="ARBA00023242"/>
    </source>
</evidence>
<keyword evidence="5" id="KW-0256">Endoplasmic reticulum</keyword>
<evidence type="ECO:0000256" key="9">
    <source>
        <dbReference type="ARBA" id="ARBA00023125"/>
    </source>
</evidence>
<keyword evidence="16" id="KW-0175">Coiled coil</keyword>
<feature type="coiled-coil region" evidence="16">
    <location>
        <begin position="264"/>
        <end position="298"/>
    </location>
</feature>
<feature type="compositionally biased region" description="Pro residues" evidence="17">
    <location>
        <begin position="121"/>
        <end position="132"/>
    </location>
</feature>
<dbReference type="SUPFAM" id="SSF57959">
    <property type="entry name" value="Leucine zipper domain"/>
    <property type="match status" value="1"/>
</dbReference>
<evidence type="ECO:0000256" key="12">
    <source>
        <dbReference type="ARBA" id="ARBA00023163"/>
    </source>
</evidence>
<evidence type="ECO:0000256" key="14">
    <source>
        <dbReference type="ARBA" id="ARBA00023230"/>
    </source>
</evidence>
<dbReference type="GeneID" id="110135673"/>
<comment type="subcellular location">
    <subcellularLocation>
        <location evidence="1">Endoplasmic reticulum membrane</location>
        <topology evidence="1">Single-pass type II membrane protein</topology>
    </subcellularLocation>
</comment>
<evidence type="ECO:0000256" key="10">
    <source>
        <dbReference type="ARBA" id="ARBA00023136"/>
    </source>
</evidence>
<reference evidence="20" key="2">
    <citation type="submission" date="2025-08" db="UniProtKB">
        <authorList>
            <consortium name="RefSeq"/>
        </authorList>
    </citation>
    <scope>IDENTIFICATION</scope>
    <source>
        <tissue evidence="20">Tongue muscle</tissue>
    </source>
</reference>
<evidence type="ECO:0000256" key="8">
    <source>
        <dbReference type="ARBA" id="ARBA00023015"/>
    </source>
</evidence>
<evidence type="ECO:0000256" key="16">
    <source>
        <dbReference type="SAM" id="Coils"/>
    </source>
</evidence>
<gene>
    <name evidence="20" type="primary">CREB3L4</name>
</gene>
<sequence length="429" mass="46948">MLWLHPDSQFPPVTAEPASRRRTMDFRTPDLLDVCLEPPEDVFSTGSFLELGLHGPPSEVPVTRLQEQGLQGWECSGGHGCGLQESEPEDFLKLFIDPNQVYCSEASPGSDSGISEDPGHPDSPPAPKPPSSPALYEVVYETGTLERMQGEAGPAVGLISIQLDQWSPPFMVPEACVVSELPPDAHVLPTAAIVNSVPPAALQLPCQTLFLTEEEKRLLGQEGVSLPSHLPLTKAEERVLKKVRRKIRNKQSAQDSRRRKKEYIDGLESRVAACAAQNQELQKKVQELERHNISLVTQLRQLQMLIVQTSNKAAQTSTCVLVPLIYFPSPPSPPPPSATFPSLCLLPGQTYCPIFDDPNCPLLTLPSAPFLDGPRSPSVLLLLPRSFFFPWLSSSCPASAPFRACQKPGLRITSLMEVRGKGKKELFSG</sequence>
<keyword evidence="8" id="KW-0805">Transcription regulation</keyword>
<dbReference type="InterPro" id="IPR046347">
    <property type="entry name" value="bZIP_sf"/>
</dbReference>
<dbReference type="PANTHER" id="PTHR45996">
    <property type="entry name" value="AGAP001464-PB"/>
    <property type="match status" value="1"/>
</dbReference>
<evidence type="ECO:0000256" key="17">
    <source>
        <dbReference type="SAM" id="MobiDB-lite"/>
    </source>
</evidence>
<evidence type="ECO:0000313" key="19">
    <source>
        <dbReference type="Proteomes" id="UP001652640"/>
    </source>
</evidence>
<keyword evidence="4" id="KW-0812">Transmembrane</keyword>
<keyword evidence="15" id="KW-0539">Nucleus</keyword>
<reference evidence="19" key="1">
    <citation type="journal article" date="2022" name="J. Hered.">
        <title>A De Novo Chromosome-Level Genome Assembly of the White-Tailed Deer, Odocoileus Virginianus.</title>
        <authorList>
            <person name="London E.W."/>
            <person name="Roca A.L."/>
            <person name="Novakofski J.E."/>
            <person name="Mateus-Pinilla N.E."/>
        </authorList>
    </citation>
    <scope>NUCLEOTIDE SEQUENCE [LARGE SCALE GENOMIC DNA]</scope>
</reference>
<keyword evidence="10" id="KW-0472">Membrane</keyword>
<evidence type="ECO:0000256" key="6">
    <source>
        <dbReference type="ARBA" id="ARBA00022968"/>
    </source>
</evidence>
<name>A0ABM4I6R8_ODOVR</name>
<dbReference type="CDD" id="cd14689">
    <property type="entry name" value="bZIP_CREB3"/>
    <property type="match status" value="1"/>
</dbReference>
<keyword evidence="14" id="KW-0834">Unfolded protein response</keyword>
<accession>A0ABM4I6R8</accession>
<keyword evidence="6" id="KW-0735">Signal-anchor</keyword>
<evidence type="ECO:0000256" key="1">
    <source>
        <dbReference type="ARBA" id="ARBA00004648"/>
    </source>
</evidence>
<evidence type="ECO:0000259" key="18">
    <source>
        <dbReference type="PROSITE" id="PS50217"/>
    </source>
</evidence>
<keyword evidence="7" id="KW-1133">Transmembrane helix</keyword>
<evidence type="ECO:0000256" key="11">
    <source>
        <dbReference type="ARBA" id="ARBA00023159"/>
    </source>
</evidence>
<keyword evidence="12" id="KW-0804">Transcription</keyword>
<dbReference type="Proteomes" id="UP001652640">
    <property type="component" value="Chromosome 5"/>
</dbReference>
<dbReference type="InterPro" id="IPR004827">
    <property type="entry name" value="bZIP"/>
</dbReference>
<evidence type="ECO:0000256" key="3">
    <source>
        <dbReference type="ARBA" id="ARBA00013878"/>
    </source>
</evidence>